<comment type="caution">
    <text evidence="1">The sequence shown here is derived from an EMBL/GenBank/DDBJ whole genome shotgun (WGS) entry which is preliminary data.</text>
</comment>
<keyword evidence="2" id="KW-1185">Reference proteome</keyword>
<protein>
    <submittedName>
        <fullName evidence="1">Uncharacterized protein</fullName>
    </submittedName>
</protein>
<dbReference type="RefSeq" id="WP_188584812.1">
    <property type="nucleotide sequence ID" value="NZ_BMGC01000002.1"/>
</dbReference>
<sequence length="88" mass="10271">MIRDMKERLRDVAESIRWAVRDWSQAHPPKTDWLARNVLTTDEALEFMNSAADRSTYDRTSQDAAVAAWLTVRGEAHRLPEKFREGNR</sequence>
<gene>
    <name evidence="1" type="ORF">GCM10011489_02880</name>
</gene>
<evidence type="ECO:0000313" key="1">
    <source>
        <dbReference type="EMBL" id="GGB18226.1"/>
    </source>
</evidence>
<name>A0A916SV57_9ACTN</name>
<organism evidence="1 2">
    <name type="scientific">Gordonia jinhuaensis</name>
    <dbReference type="NCBI Taxonomy" id="1517702"/>
    <lineage>
        <taxon>Bacteria</taxon>
        <taxon>Bacillati</taxon>
        <taxon>Actinomycetota</taxon>
        <taxon>Actinomycetes</taxon>
        <taxon>Mycobacteriales</taxon>
        <taxon>Gordoniaceae</taxon>
        <taxon>Gordonia</taxon>
    </lineage>
</organism>
<evidence type="ECO:0000313" key="2">
    <source>
        <dbReference type="Proteomes" id="UP000621454"/>
    </source>
</evidence>
<dbReference type="EMBL" id="BMGC01000002">
    <property type="protein sequence ID" value="GGB18226.1"/>
    <property type="molecule type" value="Genomic_DNA"/>
</dbReference>
<reference evidence="1" key="2">
    <citation type="submission" date="2020-09" db="EMBL/GenBank/DDBJ databases">
        <authorList>
            <person name="Sun Q."/>
            <person name="Zhou Y."/>
        </authorList>
    </citation>
    <scope>NUCLEOTIDE SEQUENCE</scope>
    <source>
        <strain evidence="1">CGMCC 1.12827</strain>
    </source>
</reference>
<proteinExistence type="predicted"/>
<reference evidence="1" key="1">
    <citation type="journal article" date="2014" name="Int. J. Syst. Evol. Microbiol.">
        <title>Complete genome sequence of Corynebacterium casei LMG S-19264T (=DSM 44701T), isolated from a smear-ripened cheese.</title>
        <authorList>
            <consortium name="US DOE Joint Genome Institute (JGI-PGF)"/>
            <person name="Walter F."/>
            <person name="Albersmeier A."/>
            <person name="Kalinowski J."/>
            <person name="Ruckert C."/>
        </authorList>
    </citation>
    <scope>NUCLEOTIDE SEQUENCE</scope>
    <source>
        <strain evidence="1">CGMCC 1.12827</strain>
    </source>
</reference>
<accession>A0A916SV57</accession>
<dbReference type="AlphaFoldDB" id="A0A916SV57"/>
<dbReference type="Proteomes" id="UP000621454">
    <property type="component" value="Unassembled WGS sequence"/>
</dbReference>